<evidence type="ECO:0000256" key="1">
    <source>
        <dbReference type="SAM" id="MobiDB-lite"/>
    </source>
</evidence>
<feature type="region of interest" description="Disordered" evidence="1">
    <location>
        <begin position="46"/>
        <end position="65"/>
    </location>
</feature>
<keyword evidence="3" id="KW-1185">Reference proteome</keyword>
<comment type="caution">
    <text evidence="2">The sequence shown here is derived from an EMBL/GenBank/DDBJ whole genome shotgun (WGS) entry which is preliminary data.</text>
</comment>
<dbReference type="EMBL" id="JACEIK010004050">
    <property type="protein sequence ID" value="MCD9643997.1"/>
    <property type="molecule type" value="Genomic_DNA"/>
</dbReference>
<proteinExistence type="predicted"/>
<reference evidence="2 3" key="1">
    <citation type="journal article" date="2021" name="BMC Genomics">
        <title>Datura genome reveals duplications of psychoactive alkaloid biosynthetic genes and high mutation rate following tissue culture.</title>
        <authorList>
            <person name="Rajewski A."/>
            <person name="Carter-House D."/>
            <person name="Stajich J."/>
            <person name="Litt A."/>
        </authorList>
    </citation>
    <scope>NUCLEOTIDE SEQUENCE [LARGE SCALE GENOMIC DNA]</scope>
    <source>
        <strain evidence="2">AR-01</strain>
    </source>
</reference>
<evidence type="ECO:0000313" key="2">
    <source>
        <dbReference type="EMBL" id="MCD9643997.1"/>
    </source>
</evidence>
<feature type="compositionally biased region" description="Basic and acidic residues" evidence="1">
    <location>
        <begin position="49"/>
        <end position="59"/>
    </location>
</feature>
<organism evidence="2 3">
    <name type="scientific">Datura stramonium</name>
    <name type="common">Jimsonweed</name>
    <name type="synonym">Common thornapple</name>
    <dbReference type="NCBI Taxonomy" id="4076"/>
    <lineage>
        <taxon>Eukaryota</taxon>
        <taxon>Viridiplantae</taxon>
        <taxon>Streptophyta</taxon>
        <taxon>Embryophyta</taxon>
        <taxon>Tracheophyta</taxon>
        <taxon>Spermatophyta</taxon>
        <taxon>Magnoliopsida</taxon>
        <taxon>eudicotyledons</taxon>
        <taxon>Gunneridae</taxon>
        <taxon>Pentapetalae</taxon>
        <taxon>asterids</taxon>
        <taxon>lamiids</taxon>
        <taxon>Solanales</taxon>
        <taxon>Solanaceae</taxon>
        <taxon>Solanoideae</taxon>
        <taxon>Datureae</taxon>
        <taxon>Datura</taxon>
    </lineage>
</organism>
<accession>A0ABS8VAQ7</accession>
<feature type="region of interest" description="Disordered" evidence="1">
    <location>
        <begin position="94"/>
        <end position="117"/>
    </location>
</feature>
<feature type="compositionally biased region" description="Basic and acidic residues" evidence="1">
    <location>
        <begin position="106"/>
        <end position="116"/>
    </location>
</feature>
<name>A0ABS8VAQ7_DATST</name>
<sequence length="136" mass="15093">MEQVVRGNRTLAQCQARRDSCIRALPGMRRQDLLAGEGARCPNVGDWTDAMRSHEDGTSRPRQPYTCAMPRTAQQLHACTARCKAPRFLGRAGARHPNVGAWTHTTRQDSRNDGMRKAASFQRVGRCTTTLDPADS</sequence>
<evidence type="ECO:0000313" key="3">
    <source>
        <dbReference type="Proteomes" id="UP000823775"/>
    </source>
</evidence>
<dbReference type="Proteomes" id="UP000823775">
    <property type="component" value="Unassembled WGS sequence"/>
</dbReference>
<gene>
    <name evidence="2" type="ORF">HAX54_031954</name>
</gene>
<protein>
    <submittedName>
        <fullName evidence="2">Uncharacterized protein</fullName>
    </submittedName>
</protein>